<evidence type="ECO:0000256" key="1">
    <source>
        <dbReference type="ARBA" id="ARBA00008889"/>
    </source>
</evidence>
<dbReference type="PANTHER" id="PTHR45699:SF3">
    <property type="entry name" value="LARGE RIBOSOMAL SUBUNIT PROTEIN UL10"/>
    <property type="match status" value="1"/>
</dbReference>
<evidence type="ECO:0000313" key="8">
    <source>
        <dbReference type="EMBL" id="PKY04877.1"/>
    </source>
</evidence>
<dbReference type="Pfam" id="PF17777">
    <property type="entry name" value="RL10P_insert"/>
    <property type="match status" value="1"/>
</dbReference>
<evidence type="ECO:0000313" key="9">
    <source>
        <dbReference type="Proteomes" id="UP000234254"/>
    </source>
</evidence>
<evidence type="ECO:0000256" key="3">
    <source>
        <dbReference type="ARBA" id="ARBA00022980"/>
    </source>
</evidence>
<dbReference type="InterPro" id="IPR040637">
    <property type="entry name" value="Ribosomal_uL10-like_insert"/>
</dbReference>
<feature type="domain" description="Large ribosomal subunit protein uL10-like insertion" evidence="7">
    <location>
        <begin position="109"/>
        <end position="178"/>
    </location>
</feature>
<organism evidence="8 9">
    <name type="scientific">Aspergillus campestris (strain IBT 28561)</name>
    <dbReference type="NCBI Taxonomy" id="1392248"/>
    <lineage>
        <taxon>Eukaryota</taxon>
        <taxon>Fungi</taxon>
        <taxon>Dikarya</taxon>
        <taxon>Ascomycota</taxon>
        <taxon>Pezizomycotina</taxon>
        <taxon>Eurotiomycetes</taxon>
        <taxon>Eurotiomycetidae</taxon>
        <taxon>Eurotiales</taxon>
        <taxon>Aspergillaceae</taxon>
        <taxon>Aspergillus</taxon>
        <taxon>Aspergillus subgen. Circumdati</taxon>
    </lineage>
</organism>
<dbReference type="GO" id="GO:0070180">
    <property type="term" value="F:large ribosomal subunit rRNA binding"/>
    <property type="evidence" value="ECO:0007669"/>
    <property type="project" value="TreeGrafter"/>
</dbReference>
<dbReference type="OrthoDB" id="10259902at2759"/>
<dbReference type="InterPro" id="IPR050323">
    <property type="entry name" value="Ribosomal_protein_uL10"/>
</dbReference>
<keyword evidence="4 5" id="KW-0687">Ribonucleoprotein</keyword>
<dbReference type="Pfam" id="PF00466">
    <property type="entry name" value="Ribosomal_L10"/>
    <property type="match status" value="1"/>
</dbReference>
<dbReference type="VEuPathDB" id="FungiDB:P168DRAFT_234878"/>
<dbReference type="EMBL" id="MSFM01000005">
    <property type="protein sequence ID" value="PKY04877.1"/>
    <property type="molecule type" value="Genomic_DNA"/>
</dbReference>
<gene>
    <name evidence="8" type="ORF">P168DRAFT_234878</name>
</gene>
<dbReference type="FunFam" id="3.30.70.1730:FF:000002">
    <property type="entry name" value="60S acidic ribosomal protein P0"/>
    <property type="match status" value="1"/>
</dbReference>
<keyword evidence="9" id="KW-1185">Reference proteome</keyword>
<name>A0A2I1D4R4_ASPC2</name>
<dbReference type="Gene3D" id="3.90.105.20">
    <property type="match status" value="1"/>
</dbReference>
<dbReference type="Pfam" id="PF00428">
    <property type="entry name" value="Ribosomal_60s"/>
    <property type="match status" value="1"/>
</dbReference>
<dbReference type="GeneID" id="36540955"/>
<accession>A0A2I1D4R4</accession>
<dbReference type="SUPFAM" id="SSF160369">
    <property type="entry name" value="Ribosomal protein L10-like"/>
    <property type="match status" value="1"/>
</dbReference>
<evidence type="ECO:0000259" key="7">
    <source>
        <dbReference type="Pfam" id="PF17777"/>
    </source>
</evidence>
<dbReference type="GO" id="GO:0003735">
    <property type="term" value="F:structural constituent of ribosome"/>
    <property type="evidence" value="ECO:0007669"/>
    <property type="project" value="TreeGrafter"/>
</dbReference>
<keyword evidence="2" id="KW-0597">Phosphoprotein</keyword>
<dbReference type="Proteomes" id="UP000234254">
    <property type="component" value="Unassembled WGS sequence"/>
</dbReference>
<reference evidence="8" key="1">
    <citation type="submission" date="2016-12" db="EMBL/GenBank/DDBJ databases">
        <title>The genomes of Aspergillus section Nigri reveals drivers in fungal speciation.</title>
        <authorList>
            <consortium name="DOE Joint Genome Institute"/>
            <person name="Vesth T.C."/>
            <person name="Nybo J."/>
            <person name="Theobald S."/>
            <person name="Brandl J."/>
            <person name="Frisvad J.C."/>
            <person name="Nielsen K.F."/>
            <person name="Lyhne E.K."/>
            <person name="Kogle M.E."/>
            <person name="Kuo A."/>
            <person name="Riley R."/>
            <person name="Clum A."/>
            <person name="Nolan M."/>
            <person name="Lipzen A."/>
            <person name="Salamov A."/>
            <person name="Henrissat B."/>
            <person name="Wiebenga A."/>
            <person name="De vries R.P."/>
            <person name="Grigoriev I.V."/>
            <person name="Mortensen U.H."/>
            <person name="Andersen M.R."/>
            <person name="Baker S.E."/>
        </authorList>
    </citation>
    <scope>NUCLEOTIDE SEQUENCE</scope>
    <source>
        <strain evidence="8">IBT 28561</strain>
    </source>
</reference>
<keyword evidence="3 5" id="KW-0689">Ribosomal protein</keyword>
<dbReference type="GO" id="GO:0022625">
    <property type="term" value="C:cytosolic large ribosomal subunit"/>
    <property type="evidence" value="ECO:0007669"/>
    <property type="project" value="TreeGrafter"/>
</dbReference>
<comment type="caution">
    <text evidence="8">The sequence shown here is derived from an EMBL/GenBank/DDBJ whole genome shotgun (WGS) entry which is preliminary data.</text>
</comment>
<evidence type="ECO:0000256" key="5">
    <source>
        <dbReference type="PIRNR" id="PIRNR039087"/>
    </source>
</evidence>
<comment type="function">
    <text evidence="5">Component of the ribosome, a large ribonucleoprotein complex responsible for the synthesis of proteins in the cell. The small ribosomal subunit (SSU) binds messenger RNAs (mRNAs) and translates the encoded message by selecting cognate aminoacyl-transfer RNA (tRNA) molecules. The large subunit (LSU) contains the ribosomal catalytic site termed the peptidyl transferase center (PTC), which catalyzes the formation of peptide bonds, thereby polymerizing the amino acids delivered by tRNAs into a polypeptide chain. The nascent polypeptides leave the ribosome through a tunnel in the LSU and interact with protein factors that function in enzymatic processing, targeting, and the membrane insertion of nascent chains at the exit of the ribosomal tunnel. uL10 forms part of the P stalk that participates in recruiting G proteins to the ribosome.</text>
</comment>
<dbReference type="InterPro" id="IPR001790">
    <property type="entry name" value="Ribosomal_uL10"/>
</dbReference>
<evidence type="ECO:0000256" key="4">
    <source>
        <dbReference type="ARBA" id="ARBA00023274"/>
    </source>
</evidence>
<proteinExistence type="inferred from homology"/>
<evidence type="ECO:0000256" key="6">
    <source>
        <dbReference type="SAM" id="MobiDB-lite"/>
    </source>
</evidence>
<feature type="compositionally biased region" description="Acidic residues" evidence="6">
    <location>
        <begin position="296"/>
        <end position="305"/>
    </location>
</feature>
<dbReference type="InterPro" id="IPR030670">
    <property type="entry name" value="uL10_eukaryotes"/>
</dbReference>
<dbReference type="GO" id="GO:0002181">
    <property type="term" value="P:cytoplasmic translation"/>
    <property type="evidence" value="ECO:0007669"/>
    <property type="project" value="TreeGrafter"/>
</dbReference>
<dbReference type="InterPro" id="IPR043141">
    <property type="entry name" value="Ribosomal_uL10-like_sf"/>
</dbReference>
<dbReference type="PANTHER" id="PTHR45699">
    <property type="entry name" value="60S ACIDIC RIBOSOMAL PROTEIN P0"/>
    <property type="match status" value="1"/>
</dbReference>
<dbReference type="Gene3D" id="3.30.70.1730">
    <property type="match status" value="1"/>
</dbReference>
<dbReference type="AlphaFoldDB" id="A0A2I1D4R4"/>
<dbReference type="PIRSF" id="PIRSF039087">
    <property type="entry name" value="L10E"/>
    <property type="match status" value="1"/>
</dbReference>
<sequence>MGGKTGNKAAYFDKLKSLLDEYKTVFIVGVDNVSSQQMHEIRLSLRGEAIVLMGKNTMVRRAIKGFVNDNPEYERLLPFVKGNVGFIFTNGDLKATKEKVLANRVAAPARAGAIAPLDVWIPAGNTGMEPGKTSFFQALGVPTKIARGTIEITTDLRLVEANTKVGPSEATLLNMLNISPFTYGMTVQQVYDDGQCFSADVLDIEESQLLDALTAAIQKIATISLATGFPTLPAVVHSLVNSYKKVLAVAIETEISWPEIEALKDRIANPDAYASAAPAAAAATGGGEAPAAKQEEEAEESDDDMGFGLFD</sequence>
<dbReference type="InterPro" id="IPR043164">
    <property type="entry name" value="Ribosomal_uL10-like_insert_sf"/>
</dbReference>
<dbReference type="FunFam" id="3.90.105.20:FF:000001">
    <property type="entry name" value="60S acidic ribosomal protein P0"/>
    <property type="match status" value="1"/>
</dbReference>
<dbReference type="GO" id="GO:0000027">
    <property type="term" value="P:ribosomal large subunit assembly"/>
    <property type="evidence" value="ECO:0007669"/>
    <property type="project" value="TreeGrafter"/>
</dbReference>
<protein>
    <recommendedName>
        <fullName evidence="5">60S acidic ribosomal protein P0</fullName>
    </recommendedName>
</protein>
<dbReference type="RefSeq" id="XP_024693471.1">
    <property type="nucleotide sequence ID" value="XM_024833431.1"/>
</dbReference>
<feature type="region of interest" description="Disordered" evidence="6">
    <location>
        <begin position="279"/>
        <end position="311"/>
    </location>
</feature>
<comment type="similarity">
    <text evidence="1 5">Belongs to the universal ribosomal protein uL10 family.</text>
</comment>
<evidence type="ECO:0000256" key="2">
    <source>
        <dbReference type="ARBA" id="ARBA00022553"/>
    </source>
</evidence>
<dbReference type="CDD" id="cd05795">
    <property type="entry name" value="Ribosomal_P0_L10e"/>
    <property type="match status" value="1"/>
</dbReference>